<dbReference type="EMBL" id="CP023154">
    <property type="protein sequence ID" value="QEK79005.1"/>
    <property type="molecule type" value="Genomic_DNA"/>
</dbReference>
<reference evidence="8 9" key="1">
    <citation type="submission" date="2017-08" db="EMBL/GenBank/DDBJ databases">
        <title>Resequencing and Reannotation of the genome of Pyrococcus furiosus type strain DSM3638.</title>
        <authorList>
            <person name="Reichelt R.M."/>
            <person name="Bunk B."/>
        </authorList>
    </citation>
    <scope>NUCLEOTIDE SEQUENCE [LARGE SCALE GENOMIC DNA]</scope>
    <source>
        <strain evidence="8 9">DSM 3638</strain>
    </source>
</reference>
<feature type="domain" description="EamA" evidence="7">
    <location>
        <begin position="4"/>
        <end position="131"/>
    </location>
</feature>
<dbReference type="GeneID" id="13301967"/>
<keyword evidence="4 6" id="KW-1133">Transmembrane helix</keyword>
<evidence type="ECO:0000256" key="6">
    <source>
        <dbReference type="SAM" id="Phobius"/>
    </source>
</evidence>
<evidence type="ECO:0000256" key="4">
    <source>
        <dbReference type="ARBA" id="ARBA00022989"/>
    </source>
</evidence>
<accession>A0A5C0XR27</accession>
<feature type="transmembrane region" description="Helical" evidence="6">
    <location>
        <begin position="117"/>
        <end position="136"/>
    </location>
</feature>
<protein>
    <submittedName>
        <fullName evidence="8">EamA family transporter</fullName>
    </submittedName>
</protein>
<dbReference type="OrthoDB" id="26019at2157"/>
<dbReference type="InterPro" id="IPR037185">
    <property type="entry name" value="EmrE-like"/>
</dbReference>
<keyword evidence="5 6" id="KW-0472">Membrane</keyword>
<organism evidence="8 9">
    <name type="scientific">Pyrococcus furiosus (strain ATCC 43587 / DSM 3638 / JCM 8422 / Vc1)</name>
    <dbReference type="NCBI Taxonomy" id="186497"/>
    <lineage>
        <taxon>Archaea</taxon>
        <taxon>Methanobacteriati</taxon>
        <taxon>Methanobacteriota</taxon>
        <taxon>Thermococci</taxon>
        <taxon>Thermococcales</taxon>
        <taxon>Thermococcaceae</taxon>
        <taxon>Pyrococcus</taxon>
    </lineage>
</organism>
<dbReference type="GeneID" id="41713175"/>
<keyword evidence="2" id="KW-1003">Cell membrane</keyword>
<comment type="subcellular location">
    <subcellularLocation>
        <location evidence="1">Cell membrane</location>
        <topology evidence="1">Multi-pass membrane protein</topology>
    </subcellularLocation>
</comment>
<gene>
    <name evidence="8" type="ORF">PFDSM3638_06840</name>
</gene>
<name>A0A5C0XR27_PYRFU</name>
<evidence type="ECO:0000256" key="5">
    <source>
        <dbReference type="ARBA" id="ARBA00023136"/>
    </source>
</evidence>
<feature type="transmembrane region" description="Helical" evidence="6">
    <location>
        <begin position="94"/>
        <end position="110"/>
    </location>
</feature>
<feature type="transmembrane region" description="Helical" evidence="6">
    <location>
        <begin position="148"/>
        <end position="163"/>
    </location>
</feature>
<dbReference type="InterPro" id="IPR050638">
    <property type="entry name" value="AA-Vitamin_Transporters"/>
</dbReference>
<proteinExistence type="predicted"/>
<dbReference type="PANTHER" id="PTHR32322:SF18">
    <property type="entry name" value="S-ADENOSYLMETHIONINE_S-ADENOSYLHOMOCYSTEINE TRANSPORTER"/>
    <property type="match status" value="1"/>
</dbReference>
<keyword evidence="3 6" id="KW-0812">Transmembrane</keyword>
<feature type="transmembrane region" description="Helical" evidence="6">
    <location>
        <begin position="199"/>
        <end position="220"/>
    </location>
</feature>
<feature type="domain" description="EamA" evidence="7">
    <location>
        <begin position="145"/>
        <end position="273"/>
    </location>
</feature>
<dbReference type="Proteomes" id="UP000324354">
    <property type="component" value="Chromosome"/>
</dbReference>
<dbReference type="SUPFAM" id="SSF103481">
    <property type="entry name" value="Multidrug resistance efflux transporter EmrE"/>
    <property type="match status" value="2"/>
</dbReference>
<dbReference type="GO" id="GO:0005886">
    <property type="term" value="C:plasma membrane"/>
    <property type="evidence" value="ECO:0007669"/>
    <property type="project" value="UniProtKB-SubCell"/>
</dbReference>
<feature type="transmembrane region" description="Helical" evidence="6">
    <location>
        <begin position="255"/>
        <end position="273"/>
    </location>
</feature>
<evidence type="ECO:0000256" key="2">
    <source>
        <dbReference type="ARBA" id="ARBA00022475"/>
    </source>
</evidence>
<dbReference type="PANTHER" id="PTHR32322">
    <property type="entry name" value="INNER MEMBRANE TRANSPORTER"/>
    <property type="match status" value="1"/>
</dbReference>
<sequence>MNKYAILAILLWSTVASAFKLTLSRLDPLSMLFYASLTSMMIFLVANLRGERDFSIKRNINSALLGFINPFLYYLVLFSAYSLLPAQEAQALNYTWPIILVIFSSVFLGQRLTGREVLGVLIGFFGALIIGTRGNLASLKFANPTGDFLALSSAIIWATYWILNLRDTRKAETKMFWNFVFGFIYISLLGIFRGIKFDIVGILGAIYVGSFEMGLTFLLWLKALESEKAGEVASLVYLTPVLSLVFISILVGEKIMKSTILGLALILLGIIMSRRE</sequence>
<evidence type="ECO:0000313" key="8">
    <source>
        <dbReference type="EMBL" id="QEK79005.1"/>
    </source>
</evidence>
<feature type="transmembrane region" description="Helical" evidence="6">
    <location>
        <begin position="175"/>
        <end position="193"/>
    </location>
</feature>
<feature type="transmembrane region" description="Helical" evidence="6">
    <location>
        <begin position="60"/>
        <end position="82"/>
    </location>
</feature>
<evidence type="ECO:0000256" key="1">
    <source>
        <dbReference type="ARBA" id="ARBA00004651"/>
    </source>
</evidence>
<feature type="transmembrane region" description="Helical" evidence="6">
    <location>
        <begin position="28"/>
        <end position="48"/>
    </location>
</feature>
<evidence type="ECO:0000313" key="9">
    <source>
        <dbReference type="Proteomes" id="UP000324354"/>
    </source>
</evidence>
<dbReference type="AlphaFoldDB" id="A0A5C0XR27"/>
<feature type="transmembrane region" description="Helical" evidence="6">
    <location>
        <begin position="232"/>
        <end position="249"/>
    </location>
</feature>
<evidence type="ECO:0000256" key="3">
    <source>
        <dbReference type="ARBA" id="ARBA00022692"/>
    </source>
</evidence>
<dbReference type="InterPro" id="IPR000620">
    <property type="entry name" value="EamA_dom"/>
</dbReference>
<evidence type="ECO:0000259" key="7">
    <source>
        <dbReference type="Pfam" id="PF00892"/>
    </source>
</evidence>
<dbReference type="RefSeq" id="WP_011012518.1">
    <property type="nucleotide sequence ID" value="NC_003413.1"/>
</dbReference>
<dbReference type="Pfam" id="PF00892">
    <property type="entry name" value="EamA"/>
    <property type="match status" value="2"/>
</dbReference>